<comment type="caution">
    <text evidence="1">The sequence shown here is derived from an EMBL/GenBank/DDBJ whole genome shotgun (WGS) entry which is preliminary data.</text>
</comment>
<accession>A0A3M7T9P7</accession>
<evidence type="ECO:0000313" key="2">
    <source>
        <dbReference type="Proteomes" id="UP000276133"/>
    </source>
</evidence>
<dbReference type="Proteomes" id="UP000276133">
    <property type="component" value="Unassembled WGS sequence"/>
</dbReference>
<organism evidence="1 2">
    <name type="scientific">Brachionus plicatilis</name>
    <name type="common">Marine rotifer</name>
    <name type="synonym">Brachionus muelleri</name>
    <dbReference type="NCBI Taxonomy" id="10195"/>
    <lineage>
        <taxon>Eukaryota</taxon>
        <taxon>Metazoa</taxon>
        <taxon>Spiralia</taxon>
        <taxon>Gnathifera</taxon>
        <taxon>Rotifera</taxon>
        <taxon>Eurotatoria</taxon>
        <taxon>Monogononta</taxon>
        <taxon>Pseudotrocha</taxon>
        <taxon>Ploima</taxon>
        <taxon>Brachionidae</taxon>
        <taxon>Brachionus</taxon>
    </lineage>
</organism>
<sequence length="69" mass="8369">MPTRNREKSQKVYKNYIQLISNSFQIRREDKNFCFIQKKIKNLSNYYISISFAKKNFNIDFSVVKPNKI</sequence>
<proteinExistence type="predicted"/>
<evidence type="ECO:0000313" key="1">
    <source>
        <dbReference type="EMBL" id="RNA44638.1"/>
    </source>
</evidence>
<protein>
    <submittedName>
        <fullName evidence="1">Uncharacterized protein</fullName>
    </submittedName>
</protein>
<keyword evidence="2" id="KW-1185">Reference proteome</keyword>
<name>A0A3M7T9P7_BRAPC</name>
<dbReference type="EMBL" id="REGN01000082">
    <property type="protein sequence ID" value="RNA44638.1"/>
    <property type="molecule type" value="Genomic_DNA"/>
</dbReference>
<gene>
    <name evidence="1" type="ORF">BpHYR1_035234</name>
</gene>
<reference evidence="1 2" key="1">
    <citation type="journal article" date="2018" name="Sci. Rep.">
        <title>Genomic signatures of local adaptation to the degree of environmental predictability in rotifers.</title>
        <authorList>
            <person name="Franch-Gras L."/>
            <person name="Hahn C."/>
            <person name="Garcia-Roger E.M."/>
            <person name="Carmona M.J."/>
            <person name="Serra M."/>
            <person name="Gomez A."/>
        </authorList>
    </citation>
    <scope>NUCLEOTIDE SEQUENCE [LARGE SCALE GENOMIC DNA]</scope>
    <source>
        <strain evidence="1">HYR1</strain>
    </source>
</reference>
<dbReference type="AlphaFoldDB" id="A0A3M7T9P7"/>